<keyword evidence="5" id="KW-1185">Reference proteome</keyword>
<feature type="domain" description="Beta-lactamase-like ARB-00930-like C-terminal" evidence="3">
    <location>
        <begin position="417"/>
        <end position="579"/>
    </location>
</feature>
<proteinExistence type="inferred from homology"/>
<dbReference type="InterPro" id="IPR012338">
    <property type="entry name" value="Beta-lactam/transpept-like"/>
</dbReference>
<protein>
    <submittedName>
        <fullName evidence="4">Beta-lactamase/transpeptidase-like protein</fullName>
    </submittedName>
</protein>
<evidence type="ECO:0000259" key="3">
    <source>
        <dbReference type="Pfam" id="PF26335"/>
    </source>
</evidence>
<dbReference type="SUPFAM" id="SSF56601">
    <property type="entry name" value="beta-lactamase/transpeptidase-like"/>
    <property type="match status" value="1"/>
</dbReference>
<dbReference type="Pfam" id="PF26335">
    <property type="entry name" value="ARB_00930_C"/>
    <property type="match status" value="1"/>
</dbReference>
<comment type="similarity">
    <text evidence="1">Belongs to the beta-lactamase family.</text>
</comment>
<dbReference type="PANTHER" id="PTHR22935">
    <property type="entry name" value="PENICILLIN-BINDING PROTEIN"/>
    <property type="match status" value="1"/>
</dbReference>
<dbReference type="PANTHER" id="PTHR22935:SF95">
    <property type="entry name" value="BETA-LACTAMASE-LIKE 1-RELATED"/>
    <property type="match status" value="1"/>
</dbReference>
<evidence type="ECO:0000313" key="4">
    <source>
        <dbReference type="EMBL" id="KAK0737793.1"/>
    </source>
</evidence>
<dbReference type="Proteomes" id="UP001172155">
    <property type="component" value="Unassembled WGS sequence"/>
</dbReference>
<dbReference type="InterPro" id="IPR058664">
    <property type="entry name" value="ARB_00930-like_C"/>
</dbReference>
<sequence>MAATALALECHPEGPLVPRPRQLDKSATFQRALSNLTTTLDAAFEGKIRAGFDTQNTSLSFGIVSFDQSETDIPIWEYHHLSSENVNGTKSINRQSQYLIGSISKAITDAILLRSGINVDDPVTKYLPSLAGDKSLIQWENITLGALAGQVAGVVPNYGFSEYYYLKDYFESLGFPHIDNSSYPECGVIGLNGQCSREQLLEGMLTSRPIAPPETRPVYSNVAFTLLMYAVEAQTGKNYTDLVRELSTALNMPSTRPSPGDDALAVIPPMANTWGSDYGDNAPGGGLVSTLADLSSFMHAILSKSPALAPPTRIRAWLKPHVFSGSPSTAVGSPWEIFRPPPSILFPTHNASDPTSAGRTVTILSKDGAAYGYHARIALLDEYGLGLAVLSAGDPGALGPVLDAAYSVVVPAVDAAARELAEARYAGVFVGDGRGNNATFVADGQGLRLVGLGRDGRDVLAALGEVWRVTVGGFLPPEVGGTSGVYRAYPAEVERESTRDGGRRVVEEDWRFGWGIEAGGLETDLPGRGISDGDCRNWALADWMYYGGQPLDRLVFVRDGETEEVVGLEVPFLRTGMMRRVEGV</sequence>
<dbReference type="Pfam" id="PF00144">
    <property type="entry name" value="Beta-lactamase"/>
    <property type="match status" value="1"/>
</dbReference>
<evidence type="ECO:0000259" key="2">
    <source>
        <dbReference type="Pfam" id="PF00144"/>
    </source>
</evidence>
<name>A0AA40EIF0_9PEZI</name>
<gene>
    <name evidence="4" type="ORF">B0T18DRAFT_432722</name>
</gene>
<dbReference type="InterPro" id="IPR051478">
    <property type="entry name" value="Beta-lactamase-like_AB/R"/>
</dbReference>
<feature type="domain" description="Beta-lactamase-related" evidence="2">
    <location>
        <begin position="83"/>
        <end position="397"/>
    </location>
</feature>
<organism evidence="4 5">
    <name type="scientific">Schizothecium vesticola</name>
    <dbReference type="NCBI Taxonomy" id="314040"/>
    <lineage>
        <taxon>Eukaryota</taxon>
        <taxon>Fungi</taxon>
        <taxon>Dikarya</taxon>
        <taxon>Ascomycota</taxon>
        <taxon>Pezizomycotina</taxon>
        <taxon>Sordariomycetes</taxon>
        <taxon>Sordariomycetidae</taxon>
        <taxon>Sordariales</taxon>
        <taxon>Schizotheciaceae</taxon>
        <taxon>Schizothecium</taxon>
    </lineage>
</organism>
<evidence type="ECO:0000256" key="1">
    <source>
        <dbReference type="ARBA" id="ARBA00038473"/>
    </source>
</evidence>
<reference evidence="4" key="1">
    <citation type="submission" date="2023-06" db="EMBL/GenBank/DDBJ databases">
        <title>Genome-scale phylogeny and comparative genomics of the fungal order Sordariales.</title>
        <authorList>
            <consortium name="Lawrence Berkeley National Laboratory"/>
            <person name="Hensen N."/>
            <person name="Bonometti L."/>
            <person name="Westerberg I."/>
            <person name="Brannstrom I.O."/>
            <person name="Guillou S."/>
            <person name="Cros-Aarteil S."/>
            <person name="Calhoun S."/>
            <person name="Haridas S."/>
            <person name="Kuo A."/>
            <person name="Mondo S."/>
            <person name="Pangilinan J."/>
            <person name="Riley R."/>
            <person name="LaButti K."/>
            <person name="Andreopoulos B."/>
            <person name="Lipzen A."/>
            <person name="Chen C."/>
            <person name="Yanf M."/>
            <person name="Daum C."/>
            <person name="Ng V."/>
            <person name="Clum A."/>
            <person name="Steindorff A."/>
            <person name="Ohm R."/>
            <person name="Martin F."/>
            <person name="Silar P."/>
            <person name="Natvig D."/>
            <person name="Lalanne C."/>
            <person name="Gautier V."/>
            <person name="Ament-velasquez S.L."/>
            <person name="Kruys A."/>
            <person name="Hutchinson M.I."/>
            <person name="Powell A.J."/>
            <person name="Barry K."/>
            <person name="Miller A.N."/>
            <person name="Grigoriev I.V."/>
            <person name="Debuchy R."/>
            <person name="Gladieux P."/>
            <person name="Thoren M.H."/>
            <person name="Johannesson H."/>
        </authorList>
    </citation>
    <scope>NUCLEOTIDE SEQUENCE</scope>
    <source>
        <strain evidence="4">SMH3187-1</strain>
    </source>
</reference>
<dbReference type="InterPro" id="IPR001466">
    <property type="entry name" value="Beta-lactam-related"/>
</dbReference>
<dbReference type="EMBL" id="JAUKUD010000007">
    <property type="protein sequence ID" value="KAK0737793.1"/>
    <property type="molecule type" value="Genomic_DNA"/>
</dbReference>
<dbReference type="Gene3D" id="3.40.710.10">
    <property type="entry name" value="DD-peptidase/beta-lactamase superfamily"/>
    <property type="match status" value="1"/>
</dbReference>
<comment type="caution">
    <text evidence="4">The sequence shown here is derived from an EMBL/GenBank/DDBJ whole genome shotgun (WGS) entry which is preliminary data.</text>
</comment>
<dbReference type="AlphaFoldDB" id="A0AA40EIF0"/>
<accession>A0AA40EIF0</accession>
<evidence type="ECO:0000313" key="5">
    <source>
        <dbReference type="Proteomes" id="UP001172155"/>
    </source>
</evidence>